<proteinExistence type="inferred from homology"/>
<feature type="transmembrane region" description="Helical" evidence="9">
    <location>
        <begin position="56"/>
        <end position="75"/>
    </location>
</feature>
<evidence type="ECO:0000259" key="10">
    <source>
        <dbReference type="SMART" id="SM00244"/>
    </source>
</evidence>
<dbReference type="GO" id="GO:0005886">
    <property type="term" value="C:plasma membrane"/>
    <property type="evidence" value="ECO:0007669"/>
    <property type="project" value="UniProtKB-SubCell"/>
</dbReference>
<feature type="transmembrane region" description="Helical" evidence="9">
    <location>
        <begin position="368"/>
        <end position="387"/>
    </location>
</feature>
<dbReference type="PANTHER" id="PTHR34184">
    <property type="entry name" value="UPF0718 PROTEIN YCGR"/>
    <property type="match status" value="1"/>
</dbReference>
<feature type="compositionally biased region" description="Low complexity" evidence="8">
    <location>
        <begin position="233"/>
        <end position="245"/>
    </location>
</feature>
<feature type="region of interest" description="Disordered" evidence="8">
    <location>
        <begin position="221"/>
        <end position="245"/>
    </location>
</feature>
<dbReference type="Gene3D" id="3.30.479.30">
    <property type="entry name" value="Band 7 domain"/>
    <property type="match status" value="1"/>
</dbReference>
<feature type="domain" description="Band 7" evidence="10">
    <location>
        <begin position="483"/>
        <end position="681"/>
    </location>
</feature>
<feature type="transmembrane region" description="Helical" evidence="9">
    <location>
        <begin position="468"/>
        <end position="488"/>
    </location>
</feature>
<dbReference type="AlphaFoldDB" id="A0A956NKI7"/>
<evidence type="ECO:0000256" key="9">
    <source>
        <dbReference type="SAM" id="Phobius"/>
    </source>
</evidence>
<gene>
    <name evidence="11" type="ORF">KDA27_23400</name>
</gene>
<evidence type="ECO:0000256" key="4">
    <source>
        <dbReference type="ARBA" id="ARBA00022475"/>
    </source>
</evidence>
<evidence type="ECO:0000256" key="8">
    <source>
        <dbReference type="SAM" id="MobiDB-lite"/>
    </source>
</evidence>
<dbReference type="Proteomes" id="UP000739538">
    <property type="component" value="Unassembled WGS sequence"/>
</dbReference>
<organism evidence="11 12">
    <name type="scientific">Eiseniibacteriota bacterium</name>
    <dbReference type="NCBI Taxonomy" id="2212470"/>
    <lineage>
        <taxon>Bacteria</taxon>
        <taxon>Candidatus Eiseniibacteriota</taxon>
    </lineage>
</organism>
<evidence type="ECO:0000256" key="3">
    <source>
        <dbReference type="ARBA" id="ARBA00006971"/>
    </source>
</evidence>
<feature type="transmembrane region" description="Helical" evidence="9">
    <location>
        <begin position="407"/>
        <end position="426"/>
    </location>
</feature>
<feature type="transmembrane region" description="Helical" evidence="9">
    <location>
        <begin position="300"/>
        <end position="330"/>
    </location>
</feature>
<sequence>MSWLIDILKESWTLYYLAAPFILFGVVMAGGLQVLLSPRRVVEWMGKPGMLAVVRAALLGIPLPLCSCGVFPVSISLRRKGATPPATMSFLVTTPETSADAIVLTWALLGPIMAIFRPIAAFFTGGLAGALAIAFPPPAAVADLDTPVSCGCRPNSGRDSDSSACCDPGFAETEAHNDQDGHDHSHDGHDHSHDIDGSDYVGFRATGRAVLRALHIGTRTGATRESDPVGPMDSGSALAPSSDPASVDPSLSEILGRIGRQAFIRSMDDIVFWLTIGLVLAGAIEVLLPPDLIARGLGSGILPMLLIVVIAVPMYTCASSSTPVAAALIAKGLSPGAALVFLLAGPAASTASMLLITRHFGAKFLRVYLSAVVAGSVISGLALDFLIARTGWKIVPQLSSQTEGFVAFLQLIFVVFLTGLIAWRLWAGGARIGIGEARENFDALLQILRSSPGGSGARRSPFRLSGRVAAVLIVLLLLVQVGRGFVVVPPDSAGYAKVFGRIVGKDLAPGLHWNWPSPLGTVDVWRVQYPRKSDVGFQTSLDLIERRKELRRQAAPNEWHSPVTAMNANTSVTSYLTGDENLVELSFTVHYFLSDPYSFFYSATKDRDWVGLYAEAAARELVATRDLDQLLTAERSWLESSLARIVQERLDELSIGVRVNSVHVVDLHPPQGAVTAFRDVSTAREERQTRIHKAYEVQERELPLARGAGELDMAREKADAIARVSDARGRSVGYRARSSAYRTAPSVLHDLLWFETAEQVLANRPKIIVPPNTRLGNVTLWKLEPPLPARAPGDTKEDMNQP</sequence>
<dbReference type="EMBL" id="JAGQHS010000208">
    <property type="protein sequence ID" value="MCA9758759.1"/>
    <property type="molecule type" value="Genomic_DNA"/>
</dbReference>
<reference evidence="11" key="2">
    <citation type="journal article" date="2021" name="Microbiome">
        <title>Successional dynamics and alternative stable states in a saline activated sludge microbial community over 9 years.</title>
        <authorList>
            <person name="Wang Y."/>
            <person name="Ye J."/>
            <person name="Ju F."/>
            <person name="Liu L."/>
            <person name="Boyd J.A."/>
            <person name="Deng Y."/>
            <person name="Parks D.H."/>
            <person name="Jiang X."/>
            <person name="Yin X."/>
            <person name="Woodcroft B.J."/>
            <person name="Tyson G.W."/>
            <person name="Hugenholtz P."/>
            <person name="Polz M.F."/>
            <person name="Zhang T."/>
        </authorList>
    </citation>
    <scope>NUCLEOTIDE SEQUENCE</scope>
    <source>
        <strain evidence="11">HKST-UBA02</strain>
    </source>
</reference>
<dbReference type="InterPro" id="IPR036013">
    <property type="entry name" value="Band_7/SPFH_dom_sf"/>
</dbReference>
<protein>
    <submittedName>
        <fullName evidence="11">SO_0444 family Cu/Zn efflux transporter</fullName>
    </submittedName>
</protein>
<evidence type="ECO:0000313" key="11">
    <source>
        <dbReference type="EMBL" id="MCA9758759.1"/>
    </source>
</evidence>
<name>A0A956NKI7_UNCEI</name>
<feature type="transmembrane region" description="Helical" evidence="9">
    <location>
        <begin position="270"/>
        <end position="288"/>
    </location>
</feature>
<dbReference type="SMART" id="SM00244">
    <property type="entry name" value="PHB"/>
    <property type="match status" value="1"/>
</dbReference>
<feature type="transmembrane region" description="Helical" evidence="9">
    <location>
        <begin position="114"/>
        <end position="135"/>
    </location>
</feature>
<keyword evidence="6 9" id="KW-1133">Transmembrane helix</keyword>
<comment type="subcellular location">
    <subcellularLocation>
        <location evidence="1">Cell membrane</location>
        <topology evidence="1">Multi-pass membrane protein</topology>
    </subcellularLocation>
</comment>
<feature type="transmembrane region" description="Helical" evidence="9">
    <location>
        <begin position="12"/>
        <end position="36"/>
    </location>
</feature>
<dbReference type="InterPro" id="IPR001107">
    <property type="entry name" value="Band_7"/>
</dbReference>
<keyword evidence="4" id="KW-1003">Cell membrane</keyword>
<evidence type="ECO:0000313" key="12">
    <source>
        <dbReference type="Proteomes" id="UP000739538"/>
    </source>
</evidence>
<keyword evidence="5 9" id="KW-0812">Transmembrane</keyword>
<dbReference type="Pfam" id="PF01145">
    <property type="entry name" value="Band_7"/>
    <property type="match status" value="1"/>
</dbReference>
<keyword evidence="7 9" id="KW-0472">Membrane</keyword>
<dbReference type="SUPFAM" id="SSF117892">
    <property type="entry name" value="Band 7/SPFH domain"/>
    <property type="match status" value="1"/>
</dbReference>
<comment type="similarity">
    <text evidence="3">Belongs to the band 7/mec-2 family. HflK subfamily.</text>
</comment>
<feature type="transmembrane region" description="Helical" evidence="9">
    <location>
        <begin position="336"/>
        <end position="356"/>
    </location>
</feature>
<dbReference type="CDD" id="cd03404">
    <property type="entry name" value="SPFH_HflK"/>
    <property type="match status" value="1"/>
</dbReference>
<evidence type="ECO:0000256" key="1">
    <source>
        <dbReference type="ARBA" id="ARBA00004651"/>
    </source>
</evidence>
<dbReference type="Pfam" id="PF03773">
    <property type="entry name" value="ArsP_1"/>
    <property type="match status" value="1"/>
</dbReference>
<reference evidence="11" key="1">
    <citation type="submission" date="2020-04" db="EMBL/GenBank/DDBJ databases">
        <authorList>
            <person name="Zhang T."/>
        </authorList>
    </citation>
    <scope>NUCLEOTIDE SEQUENCE</scope>
    <source>
        <strain evidence="11">HKST-UBA02</strain>
    </source>
</reference>
<accession>A0A956NKI7</accession>
<dbReference type="NCBIfam" id="NF033936">
    <property type="entry name" value="CuZnOut_SO0444"/>
    <property type="match status" value="1"/>
</dbReference>
<evidence type="ECO:0000256" key="5">
    <source>
        <dbReference type="ARBA" id="ARBA00022692"/>
    </source>
</evidence>
<evidence type="ECO:0000256" key="2">
    <source>
        <dbReference type="ARBA" id="ARBA00006386"/>
    </source>
</evidence>
<comment type="caution">
    <text evidence="11">The sequence shown here is derived from an EMBL/GenBank/DDBJ whole genome shotgun (WGS) entry which is preliminary data.</text>
</comment>
<dbReference type="InterPro" id="IPR005524">
    <property type="entry name" value="DUF318"/>
</dbReference>
<dbReference type="InterPro" id="IPR052923">
    <property type="entry name" value="UPF0718"/>
</dbReference>
<dbReference type="PANTHER" id="PTHR34184:SF4">
    <property type="entry name" value="UPF0718 PROTEIN YCGR"/>
    <property type="match status" value="1"/>
</dbReference>
<evidence type="ECO:0000256" key="6">
    <source>
        <dbReference type="ARBA" id="ARBA00022989"/>
    </source>
</evidence>
<dbReference type="InterPro" id="IPR010201">
    <property type="entry name" value="HflK"/>
</dbReference>
<evidence type="ECO:0000256" key="7">
    <source>
        <dbReference type="ARBA" id="ARBA00023136"/>
    </source>
</evidence>
<comment type="similarity">
    <text evidence="2">Belongs to the UPF0718 family.</text>
</comment>